<evidence type="ECO:0000256" key="5">
    <source>
        <dbReference type="ARBA" id="ARBA00022989"/>
    </source>
</evidence>
<feature type="transmembrane region" description="Helical" evidence="8">
    <location>
        <begin position="6"/>
        <end position="22"/>
    </location>
</feature>
<sequence>MQWIWQAISIVLVGTVLLRVAGRKTISQMTLSQTVLMISIGTLLIQPVSGHGLGVTFLVASILVISLLIIEYLQLKSDTTESLITGKAVMVIQNGQLQTDNLKKLRLTVDQLETRLRQNSVTKFTDVKWATLEPSGQLGYELMDQAKPATKGDLNQLLQTIQSQLQPVPAQMNPTQPTPNLASQTNNNQTGHDIFAEVTQKNDTDHGNLQ</sequence>
<comment type="subcellular location">
    <subcellularLocation>
        <location evidence="1">Cell membrane</location>
        <topology evidence="1">Multi-pass membrane protein</topology>
    </subcellularLocation>
</comment>
<accession>A0ABV8JM61</accession>
<feature type="transmembrane region" description="Helical" evidence="8">
    <location>
        <begin position="54"/>
        <end position="73"/>
    </location>
</feature>
<dbReference type="Gene3D" id="3.30.240.20">
    <property type="entry name" value="bsu07140 like domains"/>
    <property type="match status" value="1"/>
</dbReference>
<evidence type="ECO:0000256" key="6">
    <source>
        <dbReference type="ARBA" id="ARBA00023136"/>
    </source>
</evidence>
<feature type="region of interest" description="Disordered" evidence="7">
    <location>
        <begin position="169"/>
        <end position="188"/>
    </location>
</feature>
<comment type="caution">
    <text evidence="10">The sequence shown here is derived from an EMBL/GenBank/DDBJ whole genome shotgun (WGS) entry which is preliminary data.</text>
</comment>
<name>A0ABV8JM61_9BACL</name>
<keyword evidence="6 8" id="KW-0472">Membrane</keyword>
<evidence type="ECO:0000256" key="3">
    <source>
        <dbReference type="ARBA" id="ARBA00022475"/>
    </source>
</evidence>
<evidence type="ECO:0000256" key="8">
    <source>
        <dbReference type="SAM" id="Phobius"/>
    </source>
</evidence>
<evidence type="ECO:0000256" key="4">
    <source>
        <dbReference type="ARBA" id="ARBA00022692"/>
    </source>
</evidence>
<organism evidence="10 11">
    <name type="scientific">Salinithrix halophila</name>
    <dbReference type="NCBI Taxonomy" id="1485204"/>
    <lineage>
        <taxon>Bacteria</taxon>
        <taxon>Bacillati</taxon>
        <taxon>Bacillota</taxon>
        <taxon>Bacilli</taxon>
        <taxon>Bacillales</taxon>
        <taxon>Thermoactinomycetaceae</taxon>
        <taxon>Salinithrix</taxon>
    </lineage>
</organism>
<dbReference type="PANTHER" id="PTHR34582">
    <property type="entry name" value="UPF0702 TRANSMEMBRANE PROTEIN YCAP"/>
    <property type="match status" value="1"/>
</dbReference>
<evidence type="ECO:0000259" key="9">
    <source>
        <dbReference type="Pfam" id="PF04239"/>
    </source>
</evidence>
<reference evidence="11" key="1">
    <citation type="journal article" date="2019" name="Int. J. Syst. Evol. Microbiol.">
        <title>The Global Catalogue of Microorganisms (GCM) 10K type strain sequencing project: providing services to taxonomists for standard genome sequencing and annotation.</title>
        <authorList>
            <consortium name="The Broad Institute Genomics Platform"/>
            <consortium name="The Broad Institute Genome Sequencing Center for Infectious Disease"/>
            <person name="Wu L."/>
            <person name="Ma J."/>
        </authorList>
    </citation>
    <scope>NUCLEOTIDE SEQUENCE [LARGE SCALE GENOMIC DNA]</scope>
    <source>
        <strain evidence="11">IBRC-M 10813</strain>
    </source>
</reference>
<evidence type="ECO:0000256" key="7">
    <source>
        <dbReference type="SAM" id="MobiDB-lite"/>
    </source>
</evidence>
<keyword evidence="3" id="KW-1003">Cell membrane</keyword>
<comment type="similarity">
    <text evidence="2">Belongs to the UPF0702 family.</text>
</comment>
<dbReference type="Proteomes" id="UP001595843">
    <property type="component" value="Unassembled WGS sequence"/>
</dbReference>
<feature type="domain" description="YetF C-terminal" evidence="9">
    <location>
        <begin position="76"/>
        <end position="145"/>
    </location>
</feature>
<evidence type="ECO:0000313" key="10">
    <source>
        <dbReference type="EMBL" id="MFC4077054.1"/>
    </source>
</evidence>
<proteinExistence type="inferred from homology"/>
<protein>
    <submittedName>
        <fullName evidence="10">DUF421 domain-containing protein</fullName>
    </submittedName>
</protein>
<evidence type="ECO:0000256" key="2">
    <source>
        <dbReference type="ARBA" id="ARBA00006448"/>
    </source>
</evidence>
<dbReference type="Pfam" id="PF04239">
    <property type="entry name" value="DUF421"/>
    <property type="match status" value="1"/>
</dbReference>
<keyword evidence="5 8" id="KW-1133">Transmembrane helix</keyword>
<feature type="transmembrane region" description="Helical" evidence="8">
    <location>
        <begin position="29"/>
        <end position="48"/>
    </location>
</feature>
<evidence type="ECO:0000256" key="1">
    <source>
        <dbReference type="ARBA" id="ARBA00004651"/>
    </source>
</evidence>
<dbReference type="InterPro" id="IPR007353">
    <property type="entry name" value="DUF421"/>
</dbReference>
<dbReference type="InterPro" id="IPR023090">
    <property type="entry name" value="UPF0702_alpha/beta_dom_sf"/>
</dbReference>
<evidence type="ECO:0000313" key="11">
    <source>
        <dbReference type="Proteomes" id="UP001595843"/>
    </source>
</evidence>
<dbReference type="RefSeq" id="WP_380704540.1">
    <property type="nucleotide sequence ID" value="NZ_JBHSAP010000009.1"/>
</dbReference>
<dbReference type="EMBL" id="JBHSAP010000009">
    <property type="protein sequence ID" value="MFC4077054.1"/>
    <property type="molecule type" value="Genomic_DNA"/>
</dbReference>
<keyword evidence="4 8" id="KW-0812">Transmembrane</keyword>
<keyword evidence="11" id="KW-1185">Reference proteome</keyword>
<gene>
    <name evidence="10" type="ORF">ACFOUO_09530</name>
</gene>
<dbReference type="PANTHER" id="PTHR34582:SF2">
    <property type="entry name" value="UPF0702 TRANSMEMBRANE PROTEIN YDFR"/>
    <property type="match status" value="1"/>
</dbReference>